<keyword evidence="3" id="KW-0539">Nucleus</keyword>
<dbReference type="STRING" id="1093900.A0A507B4R9"/>
<evidence type="ECO:0000259" key="5">
    <source>
        <dbReference type="SMART" id="SM00906"/>
    </source>
</evidence>
<dbReference type="InterPro" id="IPR051127">
    <property type="entry name" value="Fungal_SecMet_Regulators"/>
</dbReference>
<dbReference type="RefSeq" id="XP_030995395.1">
    <property type="nucleotide sequence ID" value="XM_031140459.1"/>
</dbReference>
<feature type="region of interest" description="Disordered" evidence="4">
    <location>
        <begin position="1"/>
        <end position="48"/>
    </location>
</feature>
<dbReference type="GeneID" id="41973334"/>
<sequence length="707" mass="77283">MPRSSSSANSAATGTPTGTPSSQRLPVNPRRHKVAPDQRKRVATANSSRDCQYPVVIDKVSIARSELEELRSKCAALESCLQEAVPDLPRRQLLLSRAGLGSTTPESPASSLNPQGSSVDDDQPPSDGRLLQDFDGTTRYLGETSGATFLDNLKQFMSTIFPLAFNGSQPDNQTAGSSFIATVGRYQTYDSRPLVTPAVDPLWLPPAEEMSAALDQLKYFVQEGGGITGGTIFMGNLTDLPSDPRMPMDQRNMRNIAFFQAALAYASLLHLTTANSKQDGQLGETFFMRAKLLLGNPLDISTYTSTDVAVMAVMGSYLLEVNRRDAGYMYITTALHVALMHGVHRGWSVDEQGKRVFWTIYILDRWISCLMGRPPSILDDAIRLDLPRDAPGLPPSIGLRANVELFKIAGHIVCNTYRIAPWPEASQKPASAHVDTALQMLASWRKDLPPPLQLSYETYSGDRPLCTLHMTYNQLLILTIRPILFMAVKKAVADRFVSRQWDIEDHAHIEHIRECSDAARRNLRLGRWLHTMSPGSKLLLPDLHNIFNAAIILLLHQIVFVNLRTNDVSDIAFSTEVFEREAGFGDRYGEDCARVLQDLSALVRRLRNLMFDGIPRISPHVDDGGRQVGGTASSPPGVLSSGASPSAYGIVTPPPQAVGAGGGGVGAGGGGSNIISIPVHGDGNALYQELMTWLDNDDLQMYNNYLV</sequence>
<feature type="compositionally biased region" description="Low complexity" evidence="4">
    <location>
        <begin position="1"/>
        <end position="22"/>
    </location>
</feature>
<comment type="caution">
    <text evidence="6">The sequence shown here is derived from an EMBL/GenBank/DDBJ whole genome shotgun (WGS) entry which is preliminary data.</text>
</comment>
<dbReference type="Proteomes" id="UP000319257">
    <property type="component" value="Unassembled WGS sequence"/>
</dbReference>
<dbReference type="InterPro" id="IPR007219">
    <property type="entry name" value="XnlR_reg_dom"/>
</dbReference>
<feature type="domain" description="Xylanolytic transcriptional activator regulatory" evidence="5">
    <location>
        <begin position="327"/>
        <end position="393"/>
    </location>
</feature>
<evidence type="ECO:0000256" key="1">
    <source>
        <dbReference type="ARBA" id="ARBA00023015"/>
    </source>
</evidence>
<protein>
    <recommendedName>
        <fullName evidence="5">Xylanolytic transcriptional activator regulatory domain-containing protein</fullName>
    </recommendedName>
</protein>
<dbReference type="PANTHER" id="PTHR47424">
    <property type="entry name" value="REGULATORY PROTEIN GAL4"/>
    <property type="match status" value="1"/>
</dbReference>
<dbReference type="InParanoid" id="A0A507B4R9"/>
<keyword evidence="2" id="KW-0804">Transcription</keyword>
<dbReference type="GO" id="GO:0008270">
    <property type="term" value="F:zinc ion binding"/>
    <property type="evidence" value="ECO:0007669"/>
    <property type="project" value="InterPro"/>
</dbReference>
<feature type="region of interest" description="Disordered" evidence="4">
    <location>
        <begin position="100"/>
        <end position="128"/>
    </location>
</feature>
<dbReference type="GO" id="GO:0003677">
    <property type="term" value="F:DNA binding"/>
    <property type="evidence" value="ECO:0007669"/>
    <property type="project" value="InterPro"/>
</dbReference>
<dbReference type="GO" id="GO:0006351">
    <property type="term" value="P:DNA-templated transcription"/>
    <property type="evidence" value="ECO:0007669"/>
    <property type="project" value="InterPro"/>
</dbReference>
<evidence type="ECO:0000256" key="3">
    <source>
        <dbReference type="ARBA" id="ARBA00023242"/>
    </source>
</evidence>
<gene>
    <name evidence="6" type="ORF">E0L32_005887</name>
</gene>
<evidence type="ECO:0000313" key="7">
    <source>
        <dbReference type="Proteomes" id="UP000319257"/>
    </source>
</evidence>
<dbReference type="PANTHER" id="PTHR47424:SF6">
    <property type="entry name" value="PROLINE UTILIZATION TRANS-ACTIVATOR"/>
    <property type="match status" value="1"/>
</dbReference>
<dbReference type="EMBL" id="SKBQ01000032">
    <property type="protein sequence ID" value="TPX13684.1"/>
    <property type="molecule type" value="Genomic_DNA"/>
</dbReference>
<dbReference type="CDD" id="cd12148">
    <property type="entry name" value="fungal_TF_MHR"/>
    <property type="match status" value="1"/>
</dbReference>
<evidence type="ECO:0000313" key="6">
    <source>
        <dbReference type="EMBL" id="TPX13684.1"/>
    </source>
</evidence>
<evidence type="ECO:0000256" key="4">
    <source>
        <dbReference type="SAM" id="MobiDB-lite"/>
    </source>
</evidence>
<dbReference type="SMART" id="SM00906">
    <property type="entry name" value="Fungal_trans"/>
    <property type="match status" value="1"/>
</dbReference>
<organism evidence="6 7">
    <name type="scientific">Thyridium curvatum</name>
    <dbReference type="NCBI Taxonomy" id="1093900"/>
    <lineage>
        <taxon>Eukaryota</taxon>
        <taxon>Fungi</taxon>
        <taxon>Dikarya</taxon>
        <taxon>Ascomycota</taxon>
        <taxon>Pezizomycotina</taxon>
        <taxon>Sordariomycetes</taxon>
        <taxon>Sordariomycetidae</taxon>
        <taxon>Thyridiales</taxon>
        <taxon>Thyridiaceae</taxon>
        <taxon>Thyridium</taxon>
    </lineage>
</organism>
<keyword evidence="1" id="KW-0805">Transcription regulation</keyword>
<keyword evidence="7" id="KW-1185">Reference proteome</keyword>
<dbReference type="Pfam" id="PF04082">
    <property type="entry name" value="Fungal_trans"/>
    <property type="match status" value="1"/>
</dbReference>
<dbReference type="AlphaFoldDB" id="A0A507B4R9"/>
<feature type="compositionally biased region" description="Polar residues" evidence="4">
    <location>
        <begin position="101"/>
        <end position="118"/>
    </location>
</feature>
<name>A0A507B4R9_9PEZI</name>
<reference evidence="6 7" key="1">
    <citation type="submission" date="2019-06" db="EMBL/GenBank/DDBJ databases">
        <title>Draft genome sequence of the filamentous fungus Phialemoniopsis curvata isolated from diesel fuel.</title>
        <authorList>
            <person name="Varaljay V.A."/>
            <person name="Lyon W.J."/>
            <person name="Crouch A.L."/>
            <person name="Drake C.E."/>
            <person name="Hollomon J.M."/>
            <person name="Nadeau L.J."/>
            <person name="Nunn H.S."/>
            <person name="Stevenson B.S."/>
            <person name="Bojanowski C.L."/>
            <person name="Crookes-Goodson W.J."/>
        </authorList>
    </citation>
    <scope>NUCLEOTIDE SEQUENCE [LARGE SCALE GENOMIC DNA]</scope>
    <source>
        <strain evidence="6 7">D216</strain>
    </source>
</reference>
<evidence type="ECO:0000256" key="2">
    <source>
        <dbReference type="ARBA" id="ARBA00023163"/>
    </source>
</evidence>
<dbReference type="OrthoDB" id="3266505at2759"/>
<proteinExistence type="predicted"/>
<accession>A0A507B4R9</accession>